<sequence>MPHPPFTGDYAAILKKYWGHDTFRPLQLETIESVAAGRDTLVLMPTGGGKSVIYQVPALASEGVCIVITPLISLMKDQVDRLRSRRILAEAIHGGRGRQEIDRVLDNCIYGDVKFLYISPERVDSELFRMRFAKMKVSLIAVDEAHCISQWGYDFRPAYLQIARLRDLQPEAAILALTASATPKVAADIMQHLRFREPNLKQMSFARANLSYVVRRTEDKREHLLRIVNNVPGSGIVYVRTREKTETVAKFLQENGIEADSYHGGMGYLTRSLKQENWTGGKTRVIVATNAFGMGIDKADVRFVIHYDICDSLEAYYQEAGRAGRDGRPAYAVMLLSGDDPSRVANRLRLEFPPVDTIRTIYEGLFNYLQVAIGEGKHRAFAFNIHEFAARMKLFPPTVVNALKILQQNGYLILTDETDNPPRIRFIVQRDDLYRMRVTRRELDHILTVLLRQYTGLFSDFVPIDEQELAQLSGYTVNHIHELLRQLWQLHVIRYIPGNRSPMLILSEERLPGADVRISPESYKRRQEVAQERIDAVFRYAENETECRSLVIQNYFGEQTDLPCGRCDICRERRKHTEPQSSAARRDEIRRQIAERLAAGPLDLKTLAGGIRYEIDALLGEVAAMTAEGKIIEEKSGKLRINR</sequence>
<dbReference type="InterPro" id="IPR036388">
    <property type="entry name" value="WH-like_DNA-bd_sf"/>
</dbReference>
<feature type="domain" description="Helicase C-terminal" evidence="14">
    <location>
        <begin position="223"/>
        <end position="373"/>
    </location>
</feature>
<keyword evidence="4" id="KW-0378">Hydrolase</keyword>
<gene>
    <name evidence="15" type="ORF">HMPREF9450_01417</name>
</gene>
<dbReference type="PROSITE" id="PS51192">
    <property type="entry name" value="HELICASE_ATP_BIND_1"/>
    <property type="match status" value="1"/>
</dbReference>
<dbReference type="GO" id="GO:0005524">
    <property type="term" value="F:ATP binding"/>
    <property type="evidence" value="ECO:0007669"/>
    <property type="project" value="UniProtKB-KW"/>
</dbReference>
<dbReference type="Gene3D" id="1.10.10.10">
    <property type="entry name" value="Winged helix-like DNA-binding domain superfamily/Winged helix DNA-binding domain"/>
    <property type="match status" value="1"/>
</dbReference>
<dbReference type="GO" id="GO:0006310">
    <property type="term" value="P:DNA recombination"/>
    <property type="evidence" value="ECO:0007669"/>
    <property type="project" value="InterPro"/>
</dbReference>
<dbReference type="Pfam" id="PF16124">
    <property type="entry name" value="RecQ_Zn_bind"/>
    <property type="match status" value="1"/>
</dbReference>
<dbReference type="GO" id="GO:0046872">
    <property type="term" value="F:metal ion binding"/>
    <property type="evidence" value="ECO:0007669"/>
    <property type="project" value="UniProtKB-KW"/>
</dbReference>
<dbReference type="PROSITE" id="PS51194">
    <property type="entry name" value="HELICASE_CTER"/>
    <property type="match status" value="1"/>
</dbReference>
<evidence type="ECO:0000256" key="1">
    <source>
        <dbReference type="ARBA" id="ARBA00005446"/>
    </source>
</evidence>
<dbReference type="InterPro" id="IPR014001">
    <property type="entry name" value="Helicase_ATP-bd"/>
</dbReference>
<dbReference type="NCBIfam" id="TIGR00614">
    <property type="entry name" value="recQ_fam"/>
    <property type="match status" value="1"/>
</dbReference>
<evidence type="ECO:0000256" key="5">
    <source>
        <dbReference type="ARBA" id="ARBA00022806"/>
    </source>
</evidence>
<evidence type="ECO:0000256" key="3">
    <source>
        <dbReference type="ARBA" id="ARBA00022741"/>
    </source>
</evidence>
<evidence type="ECO:0000256" key="12">
    <source>
        <dbReference type="ARBA" id="ARBA00044550"/>
    </source>
</evidence>
<evidence type="ECO:0000313" key="16">
    <source>
        <dbReference type="Proteomes" id="UP000006008"/>
    </source>
</evidence>
<evidence type="ECO:0000313" key="15">
    <source>
        <dbReference type="EMBL" id="EHB91368.1"/>
    </source>
</evidence>
<dbReference type="SMART" id="SM00490">
    <property type="entry name" value="HELICc"/>
    <property type="match status" value="1"/>
</dbReference>
<dbReference type="GeneID" id="92815546"/>
<comment type="caution">
    <text evidence="15">The sequence shown here is derived from an EMBL/GenBank/DDBJ whole genome shotgun (WGS) entry which is preliminary data.</text>
</comment>
<dbReference type="GO" id="GO:0043138">
    <property type="term" value="F:3'-5' DNA helicase activity"/>
    <property type="evidence" value="ECO:0007669"/>
    <property type="project" value="UniProtKB-EC"/>
</dbReference>
<keyword evidence="6" id="KW-0067">ATP-binding</keyword>
<evidence type="ECO:0000256" key="11">
    <source>
        <dbReference type="ARBA" id="ARBA00044535"/>
    </source>
</evidence>
<evidence type="ECO:0000259" key="14">
    <source>
        <dbReference type="PROSITE" id="PS51194"/>
    </source>
</evidence>
<evidence type="ECO:0000256" key="9">
    <source>
        <dbReference type="ARBA" id="ARBA00034617"/>
    </source>
</evidence>
<evidence type="ECO:0000256" key="8">
    <source>
        <dbReference type="ARBA" id="ARBA00023235"/>
    </source>
</evidence>
<dbReference type="GO" id="GO:0016787">
    <property type="term" value="F:hydrolase activity"/>
    <property type="evidence" value="ECO:0007669"/>
    <property type="project" value="UniProtKB-KW"/>
</dbReference>
<dbReference type="CDD" id="cd17920">
    <property type="entry name" value="DEXHc_RecQ"/>
    <property type="match status" value="1"/>
</dbReference>
<dbReference type="InterPro" id="IPR004589">
    <property type="entry name" value="DNA_helicase_ATP-dep_RecQ"/>
</dbReference>
<evidence type="ECO:0000256" key="4">
    <source>
        <dbReference type="ARBA" id="ARBA00022801"/>
    </source>
</evidence>
<dbReference type="InterPro" id="IPR001650">
    <property type="entry name" value="Helicase_C-like"/>
</dbReference>
<dbReference type="STRING" id="742725.HMPREF9450_01417"/>
<dbReference type="Proteomes" id="UP000006008">
    <property type="component" value="Unassembled WGS sequence"/>
</dbReference>
<evidence type="ECO:0000259" key="13">
    <source>
        <dbReference type="PROSITE" id="PS51192"/>
    </source>
</evidence>
<keyword evidence="5" id="KW-0347">Helicase</keyword>
<dbReference type="GO" id="GO:0005737">
    <property type="term" value="C:cytoplasm"/>
    <property type="evidence" value="ECO:0007669"/>
    <property type="project" value="TreeGrafter"/>
</dbReference>
<dbReference type="AlphaFoldDB" id="G5H9V2"/>
<feature type="domain" description="Helicase ATP-binding" evidence="13">
    <location>
        <begin position="31"/>
        <end position="199"/>
    </location>
</feature>
<dbReference type="PATRIC" id="fig|742725.3.peg.1499"/>
<dbReference type="InterPro" id="IPR027417">
    <property type="entry name" value="P-loop_NTPase"/>
</dbReference>
<dbReference type="Pfam" id="PF00271">
    <property type="entry name" value="Helicase_C"/>
    <property type="match status" value="1"/>
</dbReference>
<organism evidence="15 16">
    <name type="scientific">Alistipes indistinctus YIT 12060</name>
    <dbReference type="NCBI Taxonomy" id="742725"/>
    <lineage>
        <taxon>Bacteria</taxon>
        <taxon>Pseudomonadati</taxon>
        <taxon>Bacteroidota</taxon>
        <taxon>Bacteroidia</taxon>
        <taxon>Bacteroidales</taxon>
        <taxon>Rikenellaceae</taxon>
        <taxon>Alistipes</taxon>
    </lineage>
</organism>
<dbReference type="GO" id="GO:0009378">
    <property type="term" value="F:four-way junction helicase activity"/>
    <property type="evidence" value="ECO:0007669"/>
    <property type="project" value="TreeGrafter"/>
</dbReference>
<evidence type="ECO:0000256" key="10">
    <source>
        <dbReference type="ARBA" id="ARBA00034808"/>
    </source>
</evidence>
<dbReference type="EMBL" id="ADLD01000013">
    <property type="protein sequence ID" value="EHB91368.1"/>
    <property type="molecule type" value="Genomic_DNA"/>
</dbReference>
<dbReference type="PANTHER" id="PTHR13710:SF105">
    <property type="entry name" value="ATP-DEPENDENT DNA HELICASE Q1"/>
    <property type="match status" value="1"/>
</dbReference>
<keyword evidence="3" id="KW-0547">Nucleotide-binding</keyword>
<dbReference type="Pfam" id="PF00270">
    <property type="entry name" value="DEAD"/>
    <property type="match status" value="1"/>
</dbReference>
<protein>
    <recommendedName>
        <fullName evidence="11">ATP-dependent DNA helicase RecQ</fullName>
        <ecNumber evidence="10">5.6.2.4</ecNumber>
    </recommendedName>
    <alternativeName>
        <fullName evidence="12">DNA 3'-5' helicase RecQ</fullName>
    </alternativeName>
</protein>
<dbReference type="OrthoDB" id="9763310at2"/>
<dbReference type="RefSeq" id="WP_009134223.1">
    <property type="nucleotide sequence ID" value="NZ_CP102250.1"/>
</dbReference>
<dbReference type="SUPFAM" id="SSF52540">
    <property type="entry name" value="P-loop containing nucleoside triphosphate hydrolases"/>
    <property type="match status" value="1"/>
</dbReference>
<name>G5H9V2_9BACT</name>
<comment type="catalytic activity">
    <reaction evidence="9">
        <text>Couples ATP hydrolysis with the unwinding of duplex DNA by translocating in the 3'-5' direction.</text>
        <dbReference type="EC" id="5.6.2.4"/>
    </reaction>
</comment>
<dbReference type="InterPro" id="IPR032284">
    <property type="entry name" value="RecQ_Zn-bd"/>
</dbReference>
<dbReference type="eggNOG" id="COG0514">
    <property type="taxonomic scope" value="Bacteria"/>
</dbReference>
<keyword evidence="2" id="KW-0479">Metal-binding</keyword>
<keyword evidence="7" id="KW-0238">DNA-binding</keyword>
<dbReference type="InterPro" id="IPR011545">
    <property type="entry name" value="DEAD/DEAH_box_helicase_dom"/>
</dbReference>
<evidence type="ECO:0000256" key="6">
    <source>
        <dbReference type="ARBA" id="ARBA00022840"/>
    </source>
</evidence>
<dbReference type="EC" id="5.6.2.4" evidence="10"/>
<dbReference type="GO" id="GO:0030894">
    <property type="term" value="C:replisome"/>
    <property type="evidence" value="ECO:0007669"/>
    <property type="project" value="TreeGrafter"/>
</dbReference>
<keyword evidence="8" id="KW-0413">Isomerase</keyword>
<dbReference type="PANTHER" id="PTHR13710">
    <property type="entry name" value="DNA HELICASE RECQ FAMILY MEMBER"/>
    <property type="match status" value="1"/>
</dbReference>
<dbReference type="SMART" id="SM00487">
    <property type="entry name" value="DEXDc"/>
    <property type="match status" value="1"/>
</dbReference>
<keyword evidence="16" id="KW-1185">Reference proteome</keyword>
<reference evidence="15 16" key="1">
    <citation type="submission" date="2011-08" db="EMBL/GenBank/DDBJ databases">
        <title>The Genome Sequence of Alistipes indistinctus YIT 12060.</title>
        <authorList>
            <consortium name="The Broad Institute Genome Sequencing Platform"/>
            <person name="Earl A."/>
            <person name="Ward D."/>
            <person name="Feldgarden M."/>
            <person name="Gevers D."/>
            <person name="Morotomi M."/>
            <person name="Young S.K."/>
            <person name="Zeng Q."/>
            <person name="Gargeya S."/>
            <person name="Fitzgerald M."/>
            <person name="Haas B."/>
            <person name="Abouelleil A."/>
            <person name="Alvarado L."/>
            <person name="Arachchi H.M."/>
            <person name="Berlin A."/>
            <person name="Brown A."/>
            <person name="Chapman S.B."/>
            <person name="Chen Z."/>
            <person name="Dunbar C."/>
            <person name="Freedman E."/>
            <person name="Gearin G."/>
            <person name="Gellesch M."/>
            <person name="Goldberg J."/>
            <person name="Griggs A."/>
            <person name="Gujja S."/>
            <person name="Heiman D."/>
            <person name="Howarth C."/>
            <person name="Larson L."/>
            <person name="Lui A."/>
            <person name="MacDonald P.J.P."/>
            <person name="Montmayeur A."/>
            <person name="Murphy C."/>
            <person name="Neiman D."/>
            <person name="Pearson M."/>
            <person name="Priest M."/>
            <person name="Roberts A."/>
            <person name="Saif S."/>
            <person name="Shea T."/>
            <person name="Shenoy N."/>
            <person name="Sisk P."/>
            <person name="Stolte C."/>
            <person name="Sykes S."/>
            <person name="Wortman J."/>
            <person name="Nusbaum C."/>
            <person name="Birren B."/>
        </authorList>
    </citation>
    <scope>NUCLEOTIDE SEQUENCE [LARGE SCALE GENOMIC DNA]</scope>
    <source>
        <strain evidence="15 16">YIT 12060</strain>
    </source>
</reference>
<dbReference type="GO" id="GO:0006281">
    <property type="term" value="P:DNA repair"/>
    <property type="evidence" value="ECO:0007669"/>
    <property type="project" value="TreeGrafter"/>
</dbReference>
<comment type="similarity">
    <text evidence="1">Belongs to the helicase family. RecQ subfamily.</text>
</comment>
<dbReference type="Gene3D" id="3.40.50.300">
    <property type="entry name" value="P-loop containing nucleotide triphosphate hydrolases"/>
    <property type="match status" value="2"/>
</dbReference>
<proteinExistence type="inferred from homology"/>
<dbReference type="GO" id="GO:0003677">
    <property type="term" value="F:DNA binding"/>
    <property type="evidence" value="ECO:0007669"/>
    <property type="project" value="UniProtKB-KW"/>
</dbReference>
<evidence type="ECO:0000256" key="7">
    <source>
        <dbReference type="ARBA" id="ARBA00023125"/>
    </source>
</evidence>
<evidence type="ECO:0000256" key="2">
    <source>
        <dbReference type="ARBA" id="ARBA00022723"/>
    </source>
</evidence>
<dbReference type="FunFam" id="3.40.50.300:FF:001389">
    <property type="entry name" value="ATP-dependent DNA helicase RecQ"/>
    <property type="match status" value="1"/>
</dbReference>
<accession>G5H9V2</accession>
<dbReference type="GO" id="GO:0043590">
    <property type="term" value="C:bacterial nucleoid"/>
    <property type="evidence" value="ECO:0007669"/>
    <property type="project" value="TreeGrafter"/>
</dbReference>
<dbReference type="HOGENOM" id="CLU_001103_9_7_10"/>